<protein>
    <submittedName>
        <fullName evidence="2">Uncharacterized protein</fullName>
    </submittedName>
</protein>
<comment type="caution">
    <text evidence="2">The sequence shown here is derived from an EMBL/GenBank/DDBJ whole genome shotgun (WGS) entry which is preliminary data.</text>
</comment>
<dbReference type="AlphaFoldDB" id="A0A9D4TLV9"/>
<feature type="compositionally biased region" description="Pro residues" evidence="1">
    <location>
        <begin position="55"/>
        <end position="64"/>
    </location>
</feature>
<evidence type="ECO:0000313" key="3">
    <source>
        <dbReference type="Proteomes" id="UP001055712"/>
    </source>
</evidence>
<keyword evidence="3" id="KW-1185">Reference proteome</keyword>
<feature type="compositionally biased region" description="Pro residues" evidence="1">
    <location>
        <begin position="103"/>
        <end position="120"/>
    </location>
</feature>
<dbReference type="EMBL" id="SIDB01000009">
    <property type="protein sequence ID" value="KAI3428782.1"/>
    <property type="molecule type" value="Genomic_DNA"/>
</dbReference>
<feature type="region of interest" description="Disordered" evidence="1">
    <location>
        <begin position="41"/>
        <end position="121"/>
    </location>
</feature>
<reference evidence="2" key="1">
    <citation type="journal article" date="2019" name="Plant J.">
        <title>Chlorella vulgaris genome assembly and annotation reveals the molecular basis for metabolic acclimation to high light conditions.</title>
        <authorList>
            <person name="Cecchin M."/>
            <person name="Marcolungo L."/>
            <person name="Rossato M."/>
            <person name="Girolomoni L."/>
            <person name="Cosentino E."/>
            <person name="Cuine S."/>
            <person name="Li-Beisson Y."/>
            <person name="Delledonne M."/>
            <person name="Ballottari M."/>
        </authorList>
    </citation>
    <scope>NUCLEOTIDE SEQUENCE</scope>
    <source>
        <strain evidence="2">211/11P</strain>
    </source>
</reference>
<organism evidence="2 3">
    <name type="scientific">Chlorella vulgaris</name>
    <name type="common">Green alga</name>
    <dbReference type="NCBI Taxonomy" id="3077"/>
    <lineage>
        <taxon>Eukaryota</taxon>
        <taxon>Viridiplantae</taxon>
        <taxon>Chlorophyta</taxon>
        <taxon>core chlorophytes</taxon>
        <taxon>Trebouxiophyceae</taxon>
        <taxon>Chlorellales</taxon>
        <taxon>Chlorellaceae</taxon>
        <taxon>Chlorella clade</taxon>
        <taxon>Chlorella</taxon>
    </lineage>
</organism>
<reference evidence="2" key="2">
    <citation type="submission" date="2020-11" db="EMBL/GenBank/DDBJ databases">
        <authorList>
            <person name="Cecchin M."/>
            <person name="Marcolungo L."/>
            <person name="Rossato M."/>
            <person name="Girolomoni L."/>
            <person name="Cosentino E."/>
            <person name="Cuine S."/>
            <person name="Li-Beisson Y."/>
            <person name="Delledonne M."/>
            <person name="Ballottari M."/>
        </authorList>
    </citation>
    <scope>NUCLEOTIDE SEQUENCE</scope>
    <source>
        <strain evidence="2">211/11P</strain>
        <tissue evidence="2">Whole cell</tissue>
    </source>
</reference>
<dbReference type="PROSITE" id="PS51257">
    <property type="entry name" value="PROKAR_LIPOPROTEIN"/>
    <property type="match status" value="1"/>
</dbReference>
<gene>
    <name evidence="2" type="ORF">D9Q98_007603</name>
</gene>
<sequence length="140" mass="14721">MTRLVGCLARMACRRSATLTPAAGSCTRMLAGARAAATTVVRGPDTPVPGRHPDVYPPCFPRNPTPQGACVDPGNPDPDLYPPDQGLPRRDPGDLPQRFPSPDVYPLPDTPEMPEPPVPGKGPFMACQAVVPDAAAVMGR</sequence>
<evidence type="ECO:0000313" key="2">
    <source>
        <dbReference type="EMBL" id="KAI3428782.1"/>
    </source>
</evidence>
<name>A0A9D4TLV9_CHLVU</name>
<proteinExistence type="predicted"/>
<dbReference type="Proteomes" id="UP001055712">
    <property type="component" value="Unassembled WGS sequence"/>
</dbReference>
<evidence type="ECO:0000256" key="1">
    <source>
        <dbReference type="SAM" id="MobiDB-lite"/>
    </source>
</evidence>
<accession>A0A9D4TLV9</accession>